<gene>
    <name evidence="8" type="ORF">ADUPG1_010506</name>
</gene>
<feature type="region of interest" description="Disordered" evidence="6">
    <location>
        <begin position="94"/>
        <end position="131"/>
    </location>
</feature>
<proteinExistence type="predicted"/>
<dbReference type="InterPro" id="IPR000719">
    <property type="entry name" value="Prot_kinase_dom"/>
</dbReference>
<evidence type="ECO:0000256" key="6">
    <source>
        <dbReference type="SAM" id="MobiDB-lite"/>
    </source>
</evidence>
<keyword evidence="2" id="KW-0808">Transferase</keyword>
<organism evidence="8 9">
    <name type="scientific">Aduncisulcus paluster</name>
    <dbReference type="NCBI Taxonomy" id="2918883"/>
    <lineage>
        <taxon>Eukaryota</taxon>
        <taxon>Metamonada</taxon>
        <taxon>Carpediemonas-like organisms</taxon>
        <taxon>Aduncisulcus</taxon>
    </lineage>
</organism>
<evidence type="ECO:0000313" key="8">
    <source>
        <dbReference type="EMBL" id="GKT14547.1"/>
    </source>
</evidence>
<feature type="domain" description="Protein kinase" evidence="7">
    <location>
        <begin position="155"/>
        <end position="498"/>
    </location>
</feature>
<evidence type="ECO:0000256" key="1">
    <source>
        <dbReference type="ARBA" id="ARBA00022527"/>
    </source>
</evidence>
<accession>A0ABQ5JX24</accession>
<reference evidence="8" key="1">
    <citation type="submission" date="2022-03" db="EMBL/GenBank/DDBJ databases">
        <title>Draft genome sequence of Aduncisulcus paluster, a free-living microaerophilic Fornicata.</title>
        <authorList>
            <person name="Yuyama I."/>
            <person name="Kume K."/>
            <person name="Tamura T."/>
            <person name="Inagaki Y."/>
            <person name="Hashimoto T."/>
        </authorList>
    </citation>
    <scope>NUCLEOTIDE SEQUENCE</scope>
    <source>
        <strain evidence="8">NY0171</strain>
    </source>
</reference>
<keyword evidence="4" id="KW-0418">Kinase</keyword>
<sequence>MPPSVKDSKAMHHTFYACWCVIVRKAYQVKMGELPGFFSYTTLLLQGTSSFPFKLIDLFGKLYVFWKGTVAYTPEFREFDECYLLVRERKRKKEEEEKRTKKKEEERKKEEEELLKKKKTTEDSDEKMEPGHLKEEIDRLWKQLDPSQIITVNMIKKLHTIAKGGFGVVRLVTAHEPKGGIKSLDKASQLQFSFIQEKKDLAFKMFKKGHNQPKQMIKAMEEFIQQRKLFGIKHMAFRIPEPFYFFDTTEKCTKDGKFGIIMEYCKYYHLGVHCYSKTKLDLARLCCDMISCVLEYINGIRDRIVHRDIKPGNFFVCDRDGIPRVVIGDFGLTTTIPSTTIGGHSIPISKGKVVDFCGTVPFMSPEMVGDRKVFAFSDLWSVGISMYSLFNLELHPFPHFIQEVHQLDLSVPVNYKIFKDKFKEQHAMLLSGKIGRLEDTINFRDIEGMSSWRMFDHGEEVRDGLLKLYKLLLHPNPKERHQSSNACEEIIARIEPYLPSLSEVIIKTGRVCAKGGIVSRKEHQE</sequence>
<evidence type="ECO:0000256" key="2">
    <source>
        <dbReference type="ARBA" id="ARBA00022679"/>
    </source>
</evidence>
<dbReference type="PANTHER" id="PTHR24351">
    <property type="entry name" value="RIBOSOMAL PROTEIN S6 KINASE"/>
    <property type="match status" value="1"/>
</dbReference>
<keyword evidence="1" id="KW-0723">Serine/threonine-protein kinase</keyword>
<evidence type="ECO:0000256" key="3">
    <source>
        <dbReference type="ARBA" id="ARBA00022741"/>
    </source>
</evidence>
<dbReference type="SMART" id="SM00220">
    <property type="entry name" value="S_TKc"/>
    <property type="match status" value="1"/>
</dbReference>
<name>A0ABQ5JX24_9EUKA</name>
<dbReference type="Gene3D" id="1.10.510.10">
    <property type="entry name" value="Transferase(Phosphotransferase) domain 1"/>
    <property type="match status" value="1"/>
</dbReference>
<dbReference type="Pfam" id="PF00069">
    <property type="entry name" value="Pkinase"/>
    <property type="match status" value="1"/>
</dbReference>
<evidence type="ECO:0000256" key="5">
    <source>
        <dbReference type="ARBA" id="ARBA00022840"/>
    </source>
</evidence>
<feature type="compositionally biased region" description="Basic and acidic residues" evidence="6">
    <location>
        <begin position="94"/>
        <end position="115"/>
    </location>
</feature>
<evidence type="ECO:0000256" key="4">
    <source>
        <dbReference type="ARBA" id="ARBA00022777"/>
    </source>
</evidence>
<keyword evidence="3" id="KW-0547">Nucleotide-binding</keyword>
<dbReference type="EMBL" id="BQXS01011601">
    <property type="protein sequence ID" value="GKT14547.1"/>
    <property type="molecule type" value="Genomic_DNA"/>
</dbReference>
<dbReference type="Proteomes" id="UP001057375">
    <property type="component" value="Unassembled WGS sequence"/>
</dbReference>
<comment type="caution">
    <text evidence="8">The sequence shown here is derived from an EMBL/GenBank/DDBJ whole genome shotgun (WGS) entry which is preliminary data.</text>
</comment>
<keyword evidence="5" id="KW-0067">ATP-binding</keyword>
<dbReference type="InterPro" id="IPR008271">
    <property type="entry name" value="Ser/Thr_kinase_AS"/>
</dbReference>
<protein>
    <recommendedName>
        <fullName evidence="7">Protein kinase domain-containing protein</fullName>
    </recommendedName>
</protein>
<evidence type="ECO:0000313" key="9">
    <source>
        <dbReference type="Proteomes" id="UP001057375"/>
    </source>
</evidence>
<evidence type="ECO:0000259" key="7">
    <source>
        <dbReference type="PROSITE" id="PS50011"/>
    </source>
</evidence>
<dbReference type="PROSITE" id="PS00108">
    <property type="entry name" value="PROTEIN_KINASE_ST"/>
    <property type="match status" value="1"/>
</dbReference>
<dbReference type="SUPFAM" id="SSF56112">
    <property type="entry name" value="Protein kinase-like (PK-like)"/>
    <property type="match status" value="1"/>
</dbReference>
<dbReference type="PROSITE" id="PS50011">
    <property type="entry name" value="PROTEIN_KINASE_DOM"/>
    <property type="match status" value="1"/>
</dbReference>
<keyword evidence="9" id="KW-1185">Reference proteome</keyword>
<dbReference type="InterPro" id="IPR011009">
    <property type="entry name" value="Kinase-like_dom_sf"/>
</dbReference>